<dbReference type="EMBL" id="PIPP01000001">
    <property type="protein sequence ID" value="RUO38317.1"/>
    <property type="molecule type" value="Genomic_DNA"/>
</dbReference>
<proteinExistence type="predicted"/>
<dbReference type="Proteomes" id="UP000286934">
    <property type="component" value="Unassembled WGS sequence"/>
</dbReference>
<dbReference type="PROSITE" id="PS51257">
    <property type="entry name" value="PROKAR_LIPOPROTEIN"/>
    <property type="match status" value="1"/>
</dbReference>
<evidence type="ECO:0000256" key="1">
    <source>
        <dbReference type="SAM" id="Coils"/>
    </source>
</evidence>
<dbReference type="Pfam" id="PF19795">
    <property type="entry name" value="DUF6279"/>
    <property type="match status" value="1"/>
</dbReference>
<gene>
    <name evidence="2" type="ORF">CWE13_01355</name>
</gene>
<dbReference type="AlphaFoldDB" id="A0A432WX63"/>
<protein>
    <recommendedName>
        <fullName evidence="4">Lipoprotein</fullName>
    </recommendedName>
</protein>
<name>A0A432WX63_9GAMM</name>
<evidence type="ECO:0008006" key="4">
    <source>
        <dbReference type="Google" id="ProtNLM"/>
    </source>
</evidence>
<evidence type="ECO:0000313" key="2">
    <source>
        <dbReference type="EMBL" id="RUO38317.1"/>
    </source>
</evidence>
<sequence>MRSFVLSLLIVFAVILLTSCSSRQLGYRYAETLVSWQAGNYVSLNDAQDALLREETEQFLQWHAQTHMPKYHQLLTEASQLLHAPELTTDILIEKQEIIANYWYEIRLQLIAPSVRLLKTLDDDQVAELIENLQARLEKQQDRLEESEMEIAGGNENYPQQRRADRFMDSFRSYAGKPNDEQTQRIMDWSMQAPIVNKQWYRYQQQWHEAFVRILENRHDDNFSQVLQDLYLEPEQFRGADMNAQLEITEEASLALMVALHESLSIQQRSKLARRIDKLRRDIRGMMKQRNVEF</sequence>
<reference evidence="3" key="1">
    <citation type="journal article" date="2018" name="Front. Microbiol.">
        <title>Genome-Based Analysis Reveals the Taxonomy and Diversity of the Family Idiomarinaceae.</title>
        <authorList>
            <person name="Liu Y."/>
            <person name="Lai Q."/>
            <person name="Shao Z."/>
        </authorList>
    </citation>
    <scope>NUCLEOTIDE SEQUENCE [LARGE SCALE GENOMIC DNA]</scope>
    <source>
        <strain evidence="3">AIS</strain>
    </source>
</reference>
<dbReference type="PIRSF" id="PIRSF028200">
    <property type="entry name" value="UCP028200"/>
    <property type="match status" value="1"/>
</dbReference>
<keyword evidence="3" id="KW-1185">Reference proteome</keyword>
<comment type="caution">
    <text evidence="2">The sequence shown here is derived from an EMBL/GenBank/DDBJ whole genome shotgun (WGS) entry which is preliminary data.</text>
</comment>
<dbReference type="OrthoDB" id="5767052at2"/>
<accession>A0A432WX63</accession>
<dbReference type="InterPro" id="IPR016875">
    <property type="entry name" value="UCP028200"/>
</dbReference>
<keyword evidence="1" id="KW-0175">Coiled coil</keyword>
<evidence type="ECO:0000313" key="3">
    <source>
        <dbReference type="Proteomes" id="UP000286934"/>
    </source>
</evidence>
<dbReference type="RefSeq" id="WP_126805540.1">
    <property type="nucleotide sequence ID" value="NZ_PIPP01000001.1"/>
</dbReference>
<organism evidence="2 3">
    <name type="scientific">Aliidiomarina shirensis</name>
    <dbReference type="NCBI Taxonomy" id="1048642"/>
    <lineage>
        <taxon>Bacteria</taxon>
        <taxon>Pseudomonadati</taxon>
        <taxon>Pseudomonadota</taxon>
        <taxon>Gammaproteobacteria</taxon>
        <taxon>Alteromonadales</taxon>
        <taxon>Idiomarinaceae</taxon>
        <taxon>Aliidiomarina</taxon>
    </lineage>
</organism>
<feature type="coiled-coil region" evidence="1">
    <location>
        <begin position="123"/>
        <end position="157"/>
    </location>
</feature>